<sequence length="33" mass="3856">MVPLKKKYSCHRARVWAKISEIIFPILSPKPCD</sequence>
<dbReference type="EMBL" id="CM047909">
    <property type="protein sequence ID" value="KAJ0080169.1"/>
    <property type="molecule type" value="Genomic_DNA"/>
</dbReference>
<protein>
    <submittedName>
        <fullName evidence="1">Uncharacterized protein</fullName>
    </submittedName>
</protein>
<gene>
    <name evidence="1" type="ORF">Patl1_22388</name>
</gene>
<keyword evidence="2" id="KW-1185">Reference proteome</keyword>
<comment type="caution">
    <text evidence="1">The sequence shown here is derived from an EMBL/GenBank/DDBJ whole genome shotgun (WGS) entry which is preliminary data.</text>
</comment>
<dbReference type="Proteomes" id="UP001164250">
    <property type="component" value="Chromosome 13"/>
</dbReference>
<proteinExistence type="predicted"/>
<evidence type="ECO:0000313" key="1">
    <source>
        <dbReference type="EMBL" id="KAJ0080169.1"/>
    </source>
</evidence>
<name>A0ACC0ZYP1_9ROSI</name>
<evidence type="ECO:0000313" key="2">
    <source>
        <dbReference type="Proteomes" id="UP001164250"/>
    </source>
</evidence>
<organism evidence="1 2">
    <name type="scientific">Pistacia atlantica</name>
    <dbReference type="NCBI Taxonomy" id="434234"/>
    <lineage>
        <taxon>Eukaryota</taxon>
        <taxon>Viridiplantae</taxon>
        <taxon>Streptophyta</taxon>
        <taxon>Embryophyta</taxon>
        <taxon>Tracheophyta</taxon>
        <taxon>Spermatophyta</taxon>
        <taxon>Magnoliopsida</taxon>
        <taxon>eudicotyledons</taxon>
        <taxon>Gunneridae</taxon>
        <taxon>Pentapetalae</taxon>
        <taxon>rosids</taxon>
        <taxon>malvids</taxon>
        <taxon>Sapindales</taxon>
        <taxon>Anacardiaceae</taxon>
        <taxon>Pistacia</taxon>
    </lineage>
</organism>
<accession>A0ACC0ZYP1</accession>
<reference evidence="2" key="1">
    <citation type="journal article" date="2023" name="G3 (Bethesda)">
        <title>Genome assembly and association tests identify interacting loci associated with vigor, precocity, and sex in interspecific pistachio rootstocks.</title>
        <authorList>
            <person name="Palmer W."/>
            <person name="Jacygrad E."/>
            <person name="Sagayaradj S."/>
            <person name="Cavanaugh K."/>
            <person name="Han R."/>
            <person name="Bertier L."/>
            <person name="Beede B."/>
            <person name="Kafkas S."/>
            <person name="Golino D."/>
            <person name="Preece J."/>
            <person name="Michelmore R."/>
        </authorList>
    </citation>
    <scope>NUCLEOTIDE SEQUENCE [LARGE SCALE GENOMIC DNA]</scope>
</reference>